<dbReference type="OrthoDB" id="10254720at2759"/>
<proteinExistence type="predicted"/>
<comment type="caution">
    <text evidence="2">The sequence shown here is derived from an EMBL/GenBank/DDBJ whole genome shotgun (WGS) entry which is preliminary data.</text>
</comment>
<evidence type="ECO:0000256" key="1">
    <source>
        <dbReference type="SAM" id="MobiDB-lite"/>
    </source>
</evidence>
<gene>
    <name evidence="2" type="ORF">AAL_07322</name>
</gene>
<protein>
    <submittedName>
        <fullName evidence="2">Sorting nexin-like protein</fullName>
    </submittedName>
</protein>
<keyword evidence="3" id="KW-1185">Reference proteome</keyword>
<reference evidence="2 3" key="1">
    <citation type="journal article" date="2016" name="Genome Biol. Evol.">
        <title>Divergent and convergent evolution of fungal pathogenicity.</title>
        <authorList>
            <person name="Shang Y."/>
            <person name="Xiao G."/>
            <person name="Zheng P."/>
            <person name="Cen K."/>
            <person name="Zhan S."/>
            <person name="Wang C."/>
        </authorList>
    </citation>
    <scope>NUCLEOTIDE SEQUENCE [LARGE SCALE GENOMIC DNA]</scope>
    <source>
        <strain evidence="2 3">RCEF 2490</strain>
    </source>
</reference>
<feature type="region of interest" description="Disordered" evidence="1">
    <location>
        <begin position="1"/>
        <end position="87"/>
    </location>
</feature>
<organism evidence="2 3">
    <name type="scientific">Moelleriella libera RCEF 2490</name>
    <dbReference type="NCBI Taxonomy" id="1081109"/>
    <lineage>
        <taxon>Eukaryota</taxon>
        <taxon>Fungi</taxon>
        <taxon>Dikarya</taxon>
        <taxon>Ascomycota</taxon>
        <taxon>Pezizomycotina</taxon>
        <taxon>Sordariomycetes</taxon>
        <taxon>Hypocreomycetidae</taxon>
        <taxon>Hypocreales</taxon>
        <taxon>Clavicipitaceae</taxon>
        <taxon>Moelleriella</taxon>
    </lineage>
</organism>
<feature type="compositionally biased region" description="Low complexity" evidence="1">
    <location>
        <begin position="37"/>
        <end position="50"/>
    </location>
</feature>
<dbReference type="AlphaFoldDB" id="A0A167XL63"/>
<dbReference type="EMBL" id="AZGY01000022">
    <property type="protein sequence ID" value="KZZ90221.1"/>
    <property type="molecule type" value="Genomic_DNA"/>
</dbReference>
<evidence type="ECO:0000313" key="3">
    <source>
        <dbReference type="Proteomes" id="UP000078544"/>
    </source>
</evidence>
<sequence length="144" mass="15075">MASAATTDRAVGNVGDAAGGTAHKASRSNDRAQPQDAGASSASSNISVTSPPYWMTTAHRQRNASSDSILPAGAITLQDNDTSEHDDRNNACWARSVDIVDHVVVNGGARSIGAFVVWNIRVETLSDGVGRSFSSLTGEFHEHP</sequence>
<name>A0A167XL63_9HYPO</name>
<evidence type="ECO:0000313" key="2">
    <source>
        <dbReference type="EMBL" id="KZZ90221.1"/>
    </source>
</evidence>
<accession>A0A167XL63</accession>
<dbReference type="Proteomes" id="UP000078544">
    <property type="component" value="Unassembled WGS sequence"/>
</dbReference>
<dbReference type="STRING" id="1081109.A0A167XL63"/>